<dbReference type="SUPFAM" id="SSF102114">
    <property type="entry name" value="Radical SAM enzymes"/>
    <property type="match status" value="1"/>
</dbReference>
<organism evidence="8 9">
    <name type="scientific">Geomesophilobacter sediminis</name>
    <dbReference type="NCBI Taxonomy" id="2798584"/>
    <lineage>
        <taxon>Bacteria</taxon>
        <taxon>Pseudomonadati</taxon>
        <taxon>Thermodesulfobacteriota</taxon>
        <taxon>Desulfuromonadia</taxon>
        <taxon>Geobacterales</taxon>
        <taxon>Geobacteraceae</taxon>
        <taxon>Geomesophilobacter</taxon>
    </lineage>
</organism>
<keyword evidence="4" id="KW-0408">Iron</keyword>
<keyword evidence="9" id="KW-1185">Reference proteome</keyword>
<feature type="domain" description="Radical SAM core" evidence="7">
    <location>
        <begin position="173"/>
        <end position="402"/>
    </location>
</feature>
<reference evidence="8" key="1">
    <citation type="submission" date="2020-12" db="EMBL/GenBank/DDBJ databases">
        <title>Geomonas sp. Red875, isolated from river sediment.</title>
        <authorList>
            <person name="Xu Z."/>
            <person name="Zhang Z."/>
            <person name="Masuda Y."/>
            <person name="Itoh H."/>
            <person name="Senoo K."/>
        </authorList>
    </citation>
    <scope>NUCLEOTIDE SEQUENCE</scope>
    <source>
        <strain evidence="8">Red875</strain>
    </source>
</reference>
<dbReference type="InterPro" id="IPR023404">
    <property type="entry name" value="rSAM_horseshoe"/>
</dbReference>
<dbReference type="InterPro" id="IPR006638">
    <property type="entry name" value="Elp3/MiaA/NifB-like_rSAM"/>
</dbReference>
<dbReference type="InterPro" id="IPR058240">
    <property type="entry name" value="rSAM_sf"/>
</dbReference>
<evidence type="ECO:0000256" key="2">
    <source>
        <dbReference type="ARBA" id="ARBA00022691"/>
    </source>
</evidence>
<evidence type="ECO:0000256" key="5">
    <source>
        <dbReference type="ARBA" id="ARBA00023014"/>
    </source>
</evidence>
<keyword evidence="3" id="KW-0479">Metal-binding</keyword>
<evidence type="ECO:0000256" key="1">
    <source>
        <dbReference type="ARBA" id="ARBA00001966"/>
    </source>
</evidence>
<dbReference type="PANTHER" id="PTHR43409">
    <property type="entry name" value="ANAEROBIC MAGNESIUM-PROTOPORPHYRIN IX MONOMETHYL ESTER CYCLASE-RELATED"/>
    <property type="match status" value="1"/>
</dbReference>
<dbReference type="Gene3D" id="3.40.50.280">
    <property type="entry name" value="Cobalamin-binding domain"/>
    <property type="match status" value="1"/>
</dbReference>
<dbReference type="InterPro" id="IPR006158">
    <property type="entry name" value="Cobalamin-bd"/>
</dbReference>
<dbReference type="AlphaFoldDB" id="A0A8J7M0S5"/>
<dbReference type="EMBL" id="JAEMHM010000015">
    <property type="protein sequence ID" value="MBJ6726500.1"/>
    <property type="molecule type" value="Genomic_DNA"/>
</dbReference>
<sequence length="560" mass="62739">MKVLLSTLHAKYVHASLALPYLASACRDIPGLECEILEMTVNEQKDEILAKLYAAGAEVVLFSCYLWNTEQTLKLASDLKQLRPETEIVLGGPEVSYGAFDLMQRNPAISCIVRGEGDASCRELLYALCHGMPLDHIAGITHREGDDVIANPDRAPIANLDDIPSPFALGLADLAKPLVYVETSRGCPFSCAFCMSSLEKGVRSFSPDRIWADLSLLMEREVRTVKLVDRTFNYDAQRANEIWRFILQHNRTSRFHFEIAADLLTDANLELLRTVPPDLFRFEIGVQSAGEETLAQVERRSHLHRLFENVRRLRAETAVTVHLDLVAGLPGEDLNGFLASLQGLLDLEPDHIQVEPLKVMKGTRMRVIAREEGYAYSETAPYKILHTPWLTYAEVRHIEAISRLVEGIYNSGRFSATVKELGSGAPLSAFFASAAAHFEARGITANLPLTTLFEEVWEYVKSRAAGDELERLREALTYDYCLVGYPGGSLPSFFAAETAGSKRDKTLPEGLPQARNGERVRYYRRRFARDYRQIPWVEEPADITFIYRSAPGEGLRVQAV</sequence>
<dbReference type="PROSITE" id="PS51332">
    <property type="entry name" value="B12_BINDING"/>
    <property type="match status" value="1"/>
</dbReference>
<evidence type="ECO:0000259" key="7">
    <source>
        <dbReference type="PROSITE" id="PS51918"/>
    </source>
</evidence>
<dbReference type="GO" id="GO:0005829">
    <property type="term" value="C:cytosol"/>
    <property type="evidence" value="ECO:0007669"/>
    <property type="project" value="TreeGrafter"/>
</dbReference>
<dbReference type="RefSeq" id="WP_199385417.1">
    <property type="nucleotide sequence ID" value="NZ_JAEMHM010000015.1"/>
</dbReference>
<evidence type="ECO:0000313" key="8">
    <source>
        <dbReference type="EMBL" id="MBJ6726500.1"/>
    </source>
</evidence>
<evidence type="ECO:0000256" key="4">
    <source>
        <dbReference type="ARBA" id="ARBA00023004"/>
    </source>
</evidence>
<evidence type="ECO:0000256" key="3">
    <source>
        <dbReference type="ARBA" id="ARBA00022723"/>
    </source>
</evidence>
<dbReference type="Pfam" id="PF13311">
    <property type="entry name" value="DUF4080"/>
    <property type="match status" value="1"/>
</dbReference>
<dbReference type="CDD" id="cd02068">
    <property type="entry name" value="radical_SAM_B12_BD"/>
    <property type="match status" value="1"/>
</dbReference>
<dbReference type="Proteomes" id="UP000636888">
    <property type="component" value="Unassembled WGS sequence"/>
</dbReference>
<dbReference type="InterPro" id="IPR051198">
    <property type="entry name" value="BchE-like"/>
</dbReference>
<gene>
    <name evidence="8" type="ORF">JFN93_17450</name>
</gene>
<comment type="cofactor">
    <cofactor evidence="1">
        <name>[4Fe-4S] cluster</name>
        <dbReference type="ChEBI" id="CHEBI:49883"/>
    </cofactor>
</comment>
<dbReference type="InterPro" id="IPR007197">
    <property type="entry name" value="rSAM"/>
</dbReference>
<dbReference type="CDD" id="cd01335">
    <property type="entry name" value="Radical_SAM"/>
    <property type="match status" value="1"/>
</dbReference>
<name>A0A8J7M0S5_9BACT</name>
<comment type="caution">
    <text evidence="8">The sequence shown here is derived from an EMBL/GenBank/DDBJ whole genome shotgun (WGS) entry which is preliminary data.</text>
</comment>
<dbReference type="PANTHER" id="PTHR43409:SF16">
    <property type="entry name" value="SLR0320 PROTEIN"/>
    <property type="match status" value="1"/>
</dbReference>
<evidence type="ECO:0000259" key="6">
    <source>
        <dbReference type="PROSITE" id="PS51332"/>
    </source>
</evidence>
<dbReference type="InterPro" id="IPR025288">
    <property type="entry name" value="DUF4080"/>
</dbReference>
<dbReference type="GO" id="GO:0051539">
    <property type="term" value="F:4 iron, 4 sulfur cluster binding"/>
    <property type="evidence" value="ECO:0007669"/>
    <property type="project" value="UniProtKB-KW"/>
</dbReference>
<proteinExistence type="predicted"/>
<dbReference type="GO" id="GO:0031419">
    <property type="term" value="F:cobalamin binding"/>
    <property type="evidence" value="ECO:0007669"/>
    <property type="project" value="InterPro"/>
</dbReference>
<dbReference type="GO" id="GO:0003824">
    <property type="term" value="F:catalytic activity"/>
    <property type="evidence" value="ECO:0007669"/>
    <property type="project" value="InterPro"/>
</dbReference>
<accession>A0A8J7M0S5</accession>
<dbReference type="Gene3D" id="3.80.30.20">
    <property type="entry name" value="tm_1862 like domain"/>
    <property type="match status" value="1"/>
</dbReference>
<dbReference type="InterPro" id="IPR034466">
    <property type="entry name" value="Methyltransferase_Class_B"/>
</dbReference>
<evidence type="ECO:0000313" key="9">
    <source>
        <dbReference type="Proteomes" id="UP000636888"/>
    </source>
</evidence>
<dbReference type="SFLD" id="SFLDG01082">
    <property type="entry name" value="B12-binding_domain_containing"/>
    <property type="match status" value="1"/>
</dbReference>
<dbReference type="PROSITE" id="PS51257">
    <property type="entry name" value="PROKAR_LIPOPROTEIN"/>
    <property type="match status" value="1"/>
</dbReference>
<dbReference type="SMART" id="SM00729">
    <property type="entry name" value="Elp3"/>
    <property type="match status" value="1"/>
</dbReference>
<dbReference type="SFLD" id="SFLDS00029">
    <property type="entry name" value="Radical_SAM"/>
    <property type="match status" value="1"/>
</dbReference>
<dbReference type="SFLD" id="SFLDG01123">
    <property type="entry name" value="methyltransferase_(Class_B)"/>
    <property type="match status" value="1"/>
</dbReference>
<dbReference type="Pfam" id="PF04055">
    <property type="entry name" value="Radical_SAM"/>
    <property type="match status" value="1"/>
</dbReference>
<keyword evidence="5" id="KW-0411">Iron-sulfur</keyword>
<dbReference type="Pfam" id="PF02310">
    <property type="entry name" value="B12-binding"/>
    <property type="match status" value="1"/>
</dbReference>
<keyword evidence="2" id="KW-0949">S-adenosyl-L-methionine</keyword>
<dbReference type="PROSITE" id="PS51918">
    <property type="entry name" value="RADICAL_SAM"/>
    <property type="match status" value="1"/>
</dbReference>
<feature type="domain" description="B12-binding" evidence="6">
    <location>
        <begin position="1"/>
        <end position="135"/>
    </location>
</feature>
<dbReference type="GO" id="GO:0046872">
    <property type="term" value="F:metal ion binding"/>
    <property type="evidence" value="ECO:0007669"/>
    <property type="project" value="UniProtKB-KW"/>
</dbReference>
<protein>
    <submittedName>
        <fullName evidence="8">DUF4080 domain-containing protein</fullName>
    </submittedName>
</protein>